<keyword evidence="4 10" id="KW-0349">Heme</keyword>
<evidence type="ECO:0000313" key="12">
    <source>
        <dbReference type="Proteomes" id="UP000526734"/>
    </source>
</evidence>
<evidence type="ECO:0000256" key="10">
    <source>
        <dbReference type="RuleBase" id="RU000461"/>
    </source>
</evidence>
<gene>
    <name evidence="11" type="ORF">H4281_34015</name>
</gene>
<dbReference type="InterPro" id="IPR001128">
    <property type="entry name" value="Cyt_P450"/>
</dbReference>
<evidence type="ECO:0000256" key="7">
    <source>
        <dbReference type="ARBA" id="ARBA00023004"/>
    </source>
</evidence>
<dbReference type="PRINTS" id="PR00359">
    <property type="entry name" value="BP450"/>
</dbReference>
<dbReference type="InterPro" id="IPR017972">
    <property type="entry name" value="Cyt_P450_CS"/>
</dbReference>
<dbReference type="PANTHER" id="PTHR46696">
    <property type="entry name" value="P450, PUTATIVE (EUROFUNG)-RELATED"/>
    <property type="match status" value="1"/>
</dbReference>
<keyword evidence="6 10" id="KW-0560">Oxidoreductase</keyword>
<comment type="caution">
    <text evidence="11">The sequence shown here is derived from an EMBL/GenBank/DDBJ whole genome shotgun (WGS) entry which is preliminary data.</text>
</comment>
<evidence type="ECO:0000256" key="4">
    <source>
        <dbReference type="ARBA" id="ARBA00022617"/>
    </source>
</evidence>
<dbReference type="GO" id="GO:0020037">
    <property type="term" value="F:heme binding"/>
    <property type="evidence" value="ECO:0007669"/>
    <property type="project" value="InterPro"/>
</dbReference>
<dbReference type="GO" id="GO:0016705">
    <property type="term" value="F:oxidoreductase activity, acting on paired donors, with incorporation or reduction of molecular oxygen"/>
    <property type="evidence" value="ECO:0007669"/>
    <property type="project" value="InterPro"/>
</dbReference>
<evidence type="ECO:0000256" key="6">
    <source>
        <dbReference type="ARBA" id="ARBA00023002"/>
    </source>
</evidence>
<dbReference type="SUPFAM" id="SSF48264">
    <property type="entry name" value="Cytochrome P450"/>
    <property type="match status" value="1"/>
</dbReference>
<evidence type="ECO:0000256" key="3">
    <source>
        <dbReference type="ARBA" id="ARBA00010617"/>
    </source>
</evidence>
<sequence>MYELPFPPSEDLSRLAPRYYRLLEEEPLTKVRTPAGDEAWLVCGYDLVRDLASSTVLRRGHRTPESAARINDSVVQGGPTEEFDGELERHRRMRKLLTPAFSAKRMLALQESVEERVDALLDELPGPPADLHAGLSQRLPAMVICTLVGAPHEDYELFRSWTSRLSGTGDPEAGRAAQIEFGVYMAELLERKKREPSEDVFSDLAAAGGVELPEAARLAAALLFAGYETTMSRIDLGTVLFARNPAQWAKLTADPGLVAGAVEEVLRMVVTNIQDTGGSVRYAAEDLTAGGATIASGDAVLLAYHAANRDPRVFERPDEFDIARSPNPHLGFGHGMRYCVGNTLARIELRAVFGALAKRFPGLHLAEDGDAPRRRADSVTGGVTELAVGW</sequence>
<comment type="function">
    <text evidence="9">Involved in the coupling of aromatic side chains of the heptapeptide of vancomycin.</text>
</comment>
<dbReference type="Proteomes" id="UP000526734">
    <property type="component" value="Unassembled WGS sequence"/>
</dbReference>
<comment type="similarity">
    <text evidence="3 10">Belongs to the cytochrome P450 family.</text>
</comment>
<dbReference type="AlphaFoldDB" id="A0A7W3ZEL7"/>
<dbReference type="FunFam" id="1.10.630.10:FF:000018">
    <property type="entry name" value="Cytochrome P450 monooxygenase"/>
    <property type="match status" value="1"/>
</dbReference>
<evidence type="ECO:0000256" key="2">
    <source>
        <dbReference type="ARBA" id="ARBA00004660"/>
    </source>
</evidence>
<organism evidence="11 12">
    <name type="scientific">Amycolatopsis dendrobii</name>
    <dbReference type="NCBI Taxonomy" id="2760662"/>
    <lineage>
        <taxon>Bacteria</taxon>
        <taxon>Bacillati</taxon>
        <taxon>Actinomycetota</taxon>
        <taxon>Actinomycetes</taxon>
        <taxon>Pseudonocardiales</taxon>
        <taxon>Pseudonocardiaceae</taxon>
        <taxon>Amycolatopsis</taxon>
    </lineage>
</organism>
<dbReference type="PANTHER" id="PTHR46696:SF5">
    <property type="entry name" value="CYTOCHROME P450 BJ-1"/>
    <property type="match status" value="1"/>
</dbReference>
<keyword evidence="5 10" id="KW-0479">Metal-binding</keyword>
<dbReference type="GO" id="GO:0004497">
    <property type="term" value="F:monooxygenase activity"/>
    <property type="evidence" value="ECO:0007669"/>
    <property type="project" value="UniProtKB-KW"/>
</dbReference>
<proteinExistence type="inferred from homology"/>
<evidence type="ECO:0000256" key="1">
    <source>
        <dbReference type="ARBA" id="ARBA00001971"/>
    </source>
</evidence>
<dbReference type="Gene3D" id="1.10.630.10">
    <property type="entry name" value="Cytochrome P450"/>
    <property type="match status" value="1"/>
</dbReference>
<name>A0A7W3ZEL7_9PSEU</name>
<dbReference type="InterPro" id="IPR002397">
    <property type="entry name" value="Cyt_P450_B"/>
</dbReference>
<keyword evidence="7 10" id="KW-0408">Iron</keyword>
<reference evidence="11 12" key="1">
    <citation type="submission" date="2020-08" db="EMBL/GenBank/DDBJ databases">
        <title>Amycolatopsis sp. nov. DR6-1 isolated from Dendrobium heterocarpum.</title>
        <authorList>
            <person name="Tedsree N."/>
            <person name="Kuncharoen N."/>
            <person name="Likhitwitayawuid K."/>
            <person name="Tanasupawat S."/>
        </authorList>
    </citation>
    <scope>NUCLEOTIDE SEQUENCE [LARGE SCALE GENOMIC DNA]</scope>
    <source>
        <strain evidence="11 12">DR6-1</strain>
    </source>
</reference>
<dbReference type="GO" id="GO:0005506">
    <property type="term" value="F:iron ion binding"/>
    <property type="evidence" value="ECO:0007669"/>
    <property type="project" value="InterPro"/>
</dbReference>
<keyword evidence="12" id="KW-1185">Reference proteome</keyword>
<dbReference type="PRINTS" id="PR00385">
    <property type="entry name" value="P450"/>
</dbReference>
<protein>
    <submittedName>
        <fullName evidence="11">Cytochrome P450</fullName>
    </submittedName>
</protein>
<comment type="cofactor">
    <cofactor evidence="1">
        <name>heme</name>
        <dbReference type="ChEBI" id="CHEBI:30413"/>
    </cofactor>
</comment>
<accession>A0A7W3ZEL7</accession>
<dbReference type="RefSeq" id="WP_182894936.1">
    <property type="nucleotide sequence ID" value="NZ_JACGZW010000012.1"/>
</dbReference>
<evidence type="ECO:0000256" key="8">
    <source>
        <dbReference type="ARBA" id="ARBA00023033"/>
    </source>
</evidence>
<dbReference type="EMBL" id="JACGZW010000012">
    <property type="protein sequence ID" value="MBB1158188.1"/>
    <property type="molecule type" value="Genomic_DNA"/>
</dbReference>
<evidence type="ECO:0000313" key="11">
    <source>
        <dbReference type="EMBL" id="MBB1158188.1"/>
    </source>
</evidence>
<evidence type="ECO:0000256" key="5">
    <source>
        <dbReference type="ARBA" id="ARBA00022723"/>
    </source>
</evidence>
<evidence type="ECO:0000256" key="9">
    <source>
        <dbReference type="ARBA" id="ARBA00055433"/>
    </source>
</evidence>
<keyword evidence="8 10" id="KW-0503">Monooxygenase</keyword>
<dbReference type="PROSITE" id="PS00086">
    <property type="entry name" value="CYTOCHROME_P450"/>
    <property type="match status" value="1"/>
</dbReference>
<dbReference type="InterPro" id="IPR036396">
    <property type="entry name" value="Cyt_P450_sf"/>
</dbReference>
<comment type="pathway">
    <text evidence="2">Antibiotic biosynthesis; vancomycin biosynthesis.</text>
</comment>
<dbReference type="Pfam" id="PF00067">
    <property type="entry name" value="p450"/>
    <property type="match status" value="1"/>
</dbReference>